<dbReference type="InterPro" id="IPR059000">
    <property type="entry name" value="ATPase_P-type_domA"/>
</dbReference>
<dbReference type="OrthoDB" id="9770315at2"/>
<feature type="domain" description="Putative metal-binding" evidence="16">
    <location>
        <begin position="12"/>
        <end position="84"/>
    </location>
</feature>
<dbReference type="GO" id="GO:0043682">
    <property type="term" value="F:P-type divalent copper transporter activity"/>
    <property type="evidence" value="ECO:0007669"/>
    <property type="project" value="TreeGrafter"/>
</dbReference>
<evidence type="ECO:0000259" key="15">
    <source>
        <dbReference type="Pfam" id="PF00403"/>
    </source>
</evidence>
<dbReference type="GO" id="GO:0005886">
    <property type="term" value="C:plasma membrane"/>
    <property type="evidence" value="ECO:0007669"/>
    <property type="project" value="UniProtKB-SubCell"/>
</dbReference>
<evidence type="ECO:0000256" key="1">
    <source>
        <dbReference type="ARBA" id="ARBA00004651"/>
    </source>
</evidence>
<feature type="transmembrane region" description="Helical" evidence="13">
    <location>
        <begin position="176"/>
        <end position="199"/>
    </location>
</feature>
<feature type="transmembrane region" description="Helical" evidence="13">
    <location>
        <begin position="244"/>
        <end position="263"/>
    </location>
</feature>
<organism evidence="17 18">
    <name type="scientific">Pedobacter frigoris</name>
    <dbReference type="NCBI Taxonomy" id="2571272"/>
    <lineage>
        <taxon>Bacteria</taxon>
        <taxon>Pseudomonadati</taxon>
        <taxon>Bacteroidota</taxon>
        <taxon>Sphingobacteriia</taxon>
        <taxon>Sphingobacteriales</taxon>
        <taxon>Sphingobacteriaceae</taxon>
        <taxon>Pedobacter</taxon>
    </lineage>
</organism>
<evidence type="ECO:0000256" key="7">
    <source>
        <dbReference type="ARBA" id="ARBA00022723"/>
    </source>
</evidence>
<keyword evidence="3" id="KW-0813">Transport</keyword>
<dbReference type="InterPro" id="IPR023299">
    <property type="entry name" value="ATPase_P-typ_cyto_dom_N"/>
</dbReference>
<dbReference type="InterPro" id="IPR036412">
    <property type="entry name" value="HAD-like_sf"/>
</dbReference>
<feature type="transmembrane region" description="Helical" evidence="13">
    <location>
        <begin position="767"/>
        <end position="793"/>
    </location>
</feature>
<dbReference type="Proteomes" id="UP000307244">
    <property type="component" value="Unassembled WGS sequence"/>
</dbReference>
<keyword evidence="10 13" id="KW-1133">Transmembrane helix</keyword>
<dbReference type="Pfam" id="PF12156">
    <property type="entry name" value="ATPase-cat_bd"/>
    <property type="match status" value="1"/>
</dbReference>
<keyword evidence="4" id="KW-1003">Cell membrane</keyword>
<dbReference type="AlphaFoldDB" id="A0A4U1CIQ8"/>
<keyword evidence="6 13" id="KW-0812">Transmembrane</keyword>
<dbReference type="InterPro" id="IPR001757">
    <property type="entry name" value="P_typ_ATPase"/>
</dbReference>
<evidence type="ECO:0000256" key="9">
    <source>
        <dbReference type="ARBA" id="ARBA00022967"/>
    </source>
</evidence>
<evidence type="ECO:0000256" key="3">
    <source>
        <dbReference type="ARBA" id="ARBA00022448"/>
    </source>
</evidence>
<feature type="transmembrane region" description="Helical" evidence="13">
    <location>
        <begin position="456"/>
        <end position="481"/>
    </location>
</feature>
<dbReference type="GO" id="GO:0016887">
    <property type="term" value="F:ATP hydrolysis activity"/>
    <property type="evidence" value="ECO:0007669"/>
    <property type="project" value="InterPro"/>
</dbReference>
<comment type="subcellular location">
    <subcellularLocation>
        <location evidence="1">Cell membrane</location>
        <topology evidence="1">Multi-pass membrane protein</topology>
    </subcellularLocation>
</comment>
<dbReference type="SUPFAM" id="SSF81653">
    <property type="entry name" value="Calcium ATPase, transduction domain A"/>
    <property type="match status" value="1"/>
</dbReference>
<dbReference type="InterPro" id="IPR036163">
    <property type="entry name" value="HMA_dom_sf"/>
</dbReference>
<feature type="domain" description="P-type ATPase A" evidence="14">
    <location>
        <begin position="309"/>
        <end position="403"/>
    </location>
</feature>
<protein>
    <submittedName>
        <fullName evidence="17">HAD family hydrolase</fullName>
    </submittedName>
</protein>
<accession>A0A4U1CIQ8</accession>
<dbReference type="Gene3D" id="3.40.1110.10">
    <property type="entry name" value="Calcium-transporting ATPase, cytoplasmic domain N"/>
    <property type="match status" value="1"/>
</dbReference>
<keyword evidence="11" id="KW-0406">Ion transport</keyword>
<evidence type="ECO:0000259" key="14">
    <source>
        <dbReference type="Pfam" id="PF00122"/>
    </source>
</evidence>
<keyword evidence="18" id="KW-1185">Reference proteome</keyword>
<dbReference type="SUPFAM" id="SSF56784">
    <property type="entry name" value="HAD-like"/>
    <property type="match status" value="1"/>
</dbReference>
<evidence type="ECO:0000313" key="17">
    <source>
        <dbReference type="EMBL" id="TKC05936.1"/>
    </source>
</evidence>
<dbReference type="InterPro" id="IPR008250">
    <property type="entry name" value="ATPase_P-typ_transduc_dom_A_sf"/>
</dbReference>
<sequence length="799" mass="89238">MFTEKTAAIETQCYHCGDDLPSNPYAIDDRQFCCLGCQGVYRILSENNLCSYYAYNDVPGQTQKQPAAHFEYLDEPSILADLVDYMDERNTVITLYIPAIHCSSCIWLLENLYKINPAIRESRIDFLKKTVKITFKNQDISLRKVVETLVSIGYEPLISSQDLVKKQQSDRSERNLVPKIAVAGFCFGNVMLFSFPDYFGLSQLENEFRTFFGWLNIAFCIPVTFYSGRDYFISAYTNLKNRVLNLDFPLALGIAVMFIRTLAEIITDTGAGFADTLCGLVFFLLIGKWMQQRTYHHLSFERDYRSYFPVAVTMIKENKTKPLPLSELKQGDRILIRNNEIIPADAILLKGEAEIDFSFVTGEAIPVNKTLGEIVYAGGRQLGSAIELEVIKPVSQSYLTSLWNNETFFSEKDRIKTFSDTTSRYFSIVLLLIAGGSGTYWMFAADTAKAVASFTAVLIIACPCALALSSPFTLAAVLSIFDRNKFYLKSTAVVEELARIDTFVFDKTGTITNPEVAGIAFKGNITVAQKQLVNDLAVNSGHPLSRELVKLLNIKKCFSVDDYGEKIGRGISGRINGNEVKLGSSAFIGLPLINSPMSSAVHVMTNGEYLGYFLFEQQWRKGFKDLIFKLGKWADLHLVSGDQDHDKKALIPFFPTAQQMLFQQTPQHKLDYIRSLQNKGKKIMMLGDGLNDAGALRQSNVGVAVTDNINNFSPDCDAILDGASFHKLPLFIRQAKDAVTVIHASFAISLTYNTLGLYFAVQGMLSPLIAAVLMPVSTVTIILFTSIATRLYARKNKLL</sequence>
<evidence type="ECO:0000256" key="4">
    <source>
        <dbReference type="ARBA" id="ARBA00022475"/>
    </source>
</evidence>
<evidence type="ECO:0000256" key="5">
    <source>
        <dbReference type="ARBA" id="ARBA00022553"/>
    </source>
</evidence>
<evidence type="ECO:0000259" key="16">
    <source>
        <dbReference type="Pfam" id="PF12156"/>
    </source>
</evidence>
<feature type="transmembrane region" description="Helical" evidence="13">
    <location>
        <begin position="738"/>
        <end position="761"/>
    </location>
</feature>
<dbReference type="RefSeq" id="WP_136836198.1">
    <property type="nucleotide sequence ID" value="NZ_SWBQ01000003.1"/>
</dbReference>
<dbReference type="GO" id="GO:0005524">
    <property type="term" value="F:ATP binding"/>
    <property type="evidence" value="ECO:0007669"/>
    <property type="project" value="InterPro"/>
</dbReference>
<dbReference type="Pfam" id="PF00702">
    <property type="entry name" value="Hydrolase"/>
    <property type="match status" value="1"/>
</dbReference>
<evidence type="ECO:0000256" key="8">
    <source>
        <dbReference type="ARBA" id="ARBA00022842"/>
    </source>
</evidence>
<dbReference type="Pfam" id="PF00122">
    <property type="entry name" value="E1-E2_ATPase"/>
    <property type="match status" value="1"/>
</dbReference>
<keyword evidence="9" id="KW-1278">Translocase</keyword>
<feature type="transmembrane region" description="Helical" evidence="13">
    <location>
        <begin position="269"/>
        <end position="287"/>
    </location>
</feature>
<reference evidence="17 18" key="1">
    <citation type="submission" date="2019-04" db="EMBL/GenBank/DDBJ databases">
        <title>Pedobacter sp. RP-3-15 sp. nov., isolated from Arctic soil.</title>
        <authorList>
            <person name="Dahal R.H."/>
            <person name="Kim D.-U."/>
        </authorList>
    </citation>
    <scope>NUCLEOTIDE SEQUENCE [LARGE SCALE GENOMIC DNA]</scope>
    <source>
        <strain evidence="17 18">RP-3-15</strain>
    </source>
</reference>
<evidence type="ECO:0000256" key="6">
    <source>
        <dbReference type="ARBA" id="ARBA00022692"/>
    </source>
</evidence>
<evidence type="ECO:0000256" key="11">
    <source>
        <dbReference type="ARBA" id="ARBA00023065"/>
    </source>
</evidence>
<dbReference type="GO" id="GO:0055070">
    <property type="term" value="P:copper ion homeostasis"/>
    <property type="evidence" value="ECO:0007669"/>
    <property type="project" value="TreeGrafter"/>
</dbReference>
<dbReference type="InterPro" id="IPR023214">
    <property type="entry name" value="HAD_sf"/>
</dbReference>
<dbReference type="Gene3D" id="3.40.50.1000">
    <property type="entry name" value="HAD superfamily/HAD-like"/>
    <property type="match status" value="1"/>
</dbReference>
<dbReference type="InterPro" id="IPR006121">
    <property type="entry name" value="HMA_dom"/>
</dbReference>
<keyword evidence="12 13" id="KW-0472">Membrane</keyword>
<evidence type="ECO:0000256" key="13">
    <source>
        <dbReference type="SAM" id="Phobius"/>
    </source>
</evidence>
<dbReference type="NCBIfam" id="TIGR01494">
    <property type="entry name" value="ATPase_P-type"/>
    <property type="match status" value="1"/>
</dbReference>
<feature type="transmembrane region" description="Helical" evidence="13">
    <location>
        <begin position="425"/>
        <end position="444"/>
    </location>
</feature>
<dbReference type="PANTHER" id="PTHR43520">
    <property type="entry name" value="ATP7, ISOFORM B"/>
    <property type="match status" value="1"/>
</dbReference>
<feature type="domain" description="HMA" evidence="15">
    <location>
        <begin position="94"/>
        <end position="155"/>
    </location>
</feature>
<keyword evidence="17" id="KW-0378">Hydrolase</keyword>
<dbReference type="Gene3D" id="3.30.70.100">
    <property type="match status" value="1"/>
</dbReference>
<keyword evidence="5" id="KW-0597">Phosphoprotein</keyword>
<evidence type="ECO:0000256" key="10">
    <source>
        <dbReference type="ARBA" id="ARBA00022989"/>
    </source>
</evidence>
<dbReference type="InterPro" id="IPR018303">
    <property type="entry name" value="ATPase_P-typ_P_site"/>
</dbReference>
<dbReference type="EMBL" id="SWBQ01000003">
    <property type="protein sequence ID" value="TKC05936.1"/>
    <property type="molecule type" value="Genomic_DNA"/>
</dbReference>
<name>A0A4U1CIQ8_9SPHI</name>
<dbReference type="InterPro" id="IPR021993">
    <property type="entry name" value="ATPase-cat-bd"/>
</dbReference>
<gene>
    <name evidence="17" type="ORF">FA047_11385</name>
</gene>
<comment type="similarity">
    <text evidence="2">Belongs to the cation transport ATPase (P-type) (TC 3.A.3) family. Type IB subfamily.</text>
</comment>
<dbReference type="PANTHER" id="PTHR43520:SF5">
    <property type="entry name" value="CATION-TRANSPORTING P-TYPE ATPASE-RELATED"/>
    <property type="match status" value="1"/>
</dbReference>
<dbReference type="Gene3D" id="2.70.150.10">
    <property type="entry name" value="Calcium-transporting ATPase, cytoplasmic transduction domain A"/>
    <property type="match status" value="1"/>
</dbReference>
<dbReference type="Pfam" id="PF00403">
    <property type="entry name" value="HMA"/>
    <property type="match status" value="1"/>
</dbReference>
<evidence type="ECO:0000256" key="12">
    <source>
        <dbReference type="ARBA" id="ARBA00023136"/>
    </source>
</evidence>
<proteinExistence type="inferred from homology"/>
<dbReference type="PRINTS" id="PR00119">
    <property type="entry name" value="CATATPASE"/>
</dbReference>
<comment type="caution">
    <text evidence="17">The sequence shown here is derived from an EMBL/GenBank/DDBJ whole genome shotgun (WGS) entry which is preliminary data.</text>
</comment>
<evidence type="ECO:0000256" key="2">
    <source>
        <dbReference type="ARBA" id="ARBA00006024"/>
    </source>
</evidence>
<keyword evidence="8" id="KW-0460">Magnesium</keyword>
<feature type="transmembrane region" description="Helical" evidence="13">
    <location>
        <begin position="211"/>
        <end position="232"/>
    </location>
</feature>
<keyword evidence="7" id="KW-0479">Metal-binding</keyword>
<dbReference type="SUPFAM" id="SSF55008">
    <property type="entry name" value="HMA, heavy metal-associated domain"/>
    <property type="match status" value="1"/>
</dbReference>
<evidence type="ECO:0000313" key="18">
    <source>
        <dbReference type="Proteomes" id="UP000307244"/>
    </source>
</evidence>
<dbReference type="PROSITE" id="PS00154">
    <property type="entry name" value="ATPASE_E1_E2"/>
    <property type="match status" value="1"/>
</dbReference>
<dbReference type="GO" id="GO:0005507">
    <property type="term" value="F:copper ion binding"/>
    <property type="evidence" value="ECO:0007669"/>
    <property type="project" value="TreeGrafter"/>
</dbReference>